<evidence type="ECO:0000259" key="4">
    <source>
        <dbReference type="PROSITE" id="PS51635"/>
    </source>
</evidence>
<dbReference type="GO" id="GO:0016042">
    <property type="term" value="P:lipid catabolic process"/>
    <property type="evidence" value="ECO:0007669"/>
    <property type="project" value="UniProtKB-UniRule"/>
</dbReference>
<evidence type="ECO:0000256" key="1">
    <source>
        <dbReference type="ARBA" id="ARBA00023098"/>
    </source>
</evidence>
<evidence type="ECO:0000256" key="3">
    <source>
        <dbReference type="SAM" id="MobiDB-lite"/>
    </source>
</evidence>
<accession>A0A6A5QL34</accession>
<gene>
    <name evidence="5" type="ORF">BDU57DRAFT_276403</name>
</gene>
<dbReference type="PANTHER" id="PTHR24185:SF4">
    <property type="entry name" value="SERINE HYDROLASE, PUTATIVE (AFU_ORTHOLOGUE AFUA_2G07870)-RELATED"/>
    <property type="match status" value="1"/>
</dbReference>
<dbReference type="PANTHER" id="PTHR24185">
    <property type="entry name" value="CALCIUM-INDEPENDENT PHOSPHOLIPASE A2-GAMMA"/>
    <property type="match status" value="1"/>
</dbReference>
<dbReference type="InterPro" id="IPR016035">
    <property type="entry name" value="Acyl_Trfase/lysoPLipase"/>
</dbReference>
<dbReference type="OrthoDB" id="1658288at2759"/>
<dbReference type="GO" id="GO:0016740">
    <property type="term" value="F:transferase activity"/>
    <property type="evidence" value="ECO:0007669"/>
    <property type="project" value="UniProtKB-KW"/>
</dbReference>
<dbReference type="Pfam" id="PF01734">
    <property type="entry name" value="Patatin"/>
    <property type="match status" value="1"/>
</dbReference>
<evidence type="ECO:0000313" key="6">
    <source>
        <dbReference type="Proteomes" id="UP000800096"/>
    </source>
</evidence>
<feature type="active site" description="Nucleophile" evidence="2">
    <location>
        <position position="282"/>
    </location>
</feature>
<dbReference type="SUPFAM" id="SSF52151">
    <property type="entry name" value="FabD/lysophospholipase-like"/>
    <property type="match status" value="1"/>
</dbReference>
<dbReference type="PROSITE" id="PS51635">
    <property type="entry name" value="PNPLA"/>
    <property type="match status" value="1"/>
</dbReference>
<evidence type="ECO:0000256" key="2">
    <source>
        <dbReference type="PROSITE-ProRule" id="PRU01161"/>
    </source>
</evidence>
<dbReference type="InterPro" id="IPR002641">
    <property type="entry name" value="PNPLA_dom"/>
</dbReference>
<dbReference type="AlphaFoldDB" id="A0A6A5QL34"/>
<feature type="active site" description="Proton acceptor" evidence="2">
    <location>
        <position position="434"/>
    </location>
</feature>
<dbReference type="Gene3D" id="3.40.1090.10">
    <property type="entry name" value="Cytosolic phospholipase A2 catalytic domain"/>
    <property type="match status" value="1"/>
</dbReference>
<feature type="short sequence motif" description="GXSXG" evidence="2">
    <location>
        <begin position="280"/>
        <end position="284"/>
    </location>
</feature>
<feature type="region of interest" description="Disordered" evidence="3">
    <location>
        <begin position="65"/>
        <end position="109"/>
    </location>
</feature>
<keyword evidence="5" id="KW-0808">Transferase</keyword>
<dbReference type="GO" id="GO:0019369">
    <property type="term" value="P:arachidonate metabolic process"/>
    <property type="evidence" value="ECO:0007669"/>
    <property type="project" value="TreeGrafter"/>
</dbReference>
<protein>
    <submittedName>
        <fullName evidence="5">Acyl transferase/acyl hydrolase/lysophospholipase</fullName>
    </submittedName>
</protein>
<dbReference type="CDD" id="cd07216">
    <property type="entry name" value="Pat17_PNPLA8_PNPLA9_like3"/>
    <property type="match status" value="1"/>
</dbReference>
<feature type="short sequence motif" description="GXGXXG" evidence="2">
    <location>
        <begin position="242"/>
        <end position="247"/>
    </location>
</feature>
<dbReference type="GO" id="GO:0046486">
    <property type="term" value="P:glycerolipid metabolic process"/>
    <property type="evidence" value="ECO:0007669"/>
    <property type="project" value="UniProtKB-ARBA"/>
</dbReference>
<dbReference type="GO" id="GO:0016020">
    <property type="term" value="C:membrane"/>
    <property type="evidence" value="ECO:0007669"/>
    <property type="project" value="TreeGrafter"/>
</dbReference>
<dbReference type="GO" id="GO:0047499">
    <property type="term" value="F:calcium-independent phospholipase A2 activity"/>
    <property type="evidence" value="ECO:0007669"/>
    <property type="project" value="TreeGrafter"/>
</dbReference>
<feature type="compositionally biased region" description="Low complexity" evidence="3">
    <location>
        <begin position="160"/>
        <end position="191"/>
    </location>
</feature>
<keyword evidence="2" id="KW-0442">Lipid degradation</keyword>
<sequence>MSWTQVDFSLVRYSPIENTHWFYDENHPACIQFLLSGHWESWDVGYVGYKSRDPEIRRIARDAETRMINDPQSGYRKWPSEPPSGAPVAVLDGQPNGHPPAPDEEEPPQTPIADLIQDLIPLSPSPDFEQPGQPSATASPVDPALAAPPVDNAQYASPHGQPRSGQQPAAPSPPRQQAAAQAPPAEPAAAPYNTRAPGIANMYGNVAQQLPPQQGPPLQPAAPPRVILSRTRETKILLSIDGDGVRGLSALLLVESLVNAICVKIGQRLDPHQIFDLTGGSSLGGVIALLVCRLQMQPHRAREAYKKISRQVYFNKRDFFISLDPAAPLHASDATALDEEIKEVIQQELGTQDDRLFDGREDSGDVFVVSTHIEIGTNKPALMRSYQTRRITGPDLDANMTIAQAMRATAVAPRYMPPQPGINHRMVIEPGLVDHGTAKNNPVRDILYECRKLFRYANDMMIIVSIGAGHGFDRDSEIVEMTNSVEDRNAEARVWGEKFEADHAALMQRNWMKYFRFEVPGLEDIPLEEWCHEDAIMEKTTAYLAQPEVAHMFYACVEAIAKLLLVPQNH</sequence>
<dbReference type="EMBL" id="ML979136">
    <property type="protein sequence ID" value="KAF1915550.1"/>
    <property type="molecule type" value="Genomic_DNA"/>
</dbReference>
<proteinExistence type="predicted"/>
<comment type="caution">
    <text evidence="2">Lacks conserved residue(s) required for the propagation of feature annotation.</text>
</comment>
<feature type="region of interest" description="Disordered" evidence="3">
    <location>
        <begin position="121"/>
        <end position="196"/>
    </location>
</feature>
<dbReference type="Proteomes" id="UP000800096">
    <property type="component" value="Unassembled WGS sequence"/>
</dbReference>
<keyword evidence="1 2" id="KW-0443">Lipid metabolism</keyword>
<feature type="compositionally biased region" description="Low complexity" evidence="3">
    <location>
        <begin position="138"/>
        <end position="151"/>
    </location>
</feature>
<keyword evidence="2 5" id="KW-0378">Hydrolase</keyword>
<evidence type="ECO:0000313" key="5">
    <source>
        <dbReference type="EMBL" id="KAF1915550.1"/>
    </source>
</evidence>
<organism evidence="5 6">
    <name type="scientific">Ampelomyces quisqualis</name>
    <name type="common">Powdery mildew agent</name>
    <dbReference type="NCBI Taxonomy" id="50730"/>
    <lineage>
        <taxon>Eukaryota</taxon>
        <taxon>Fungi</taxon>
        <taxon>Dikarya</taxon>
        <taxon>Ascomycota</taxon>
        <taxon>Pezizomycotina</taxon>
        <taxon>Dothideomycetes</taxon>
        <taxon>Pleosporomycetidae</taxon>
        <taxon>Pleosporales</taxon>
        <taxon>Pleosporineae</taxon>
        <taxon>Phaeosphaeriaceae</taxon>
        <taxon>Ampelomyces</taxon>
    </lineage>
</organism>
<keyword evidence="6" id="KW-1185">Reference proteome</keyword>
<reference evidence="5" key="1">
    <citation type="journal article" date="2020" name="Stud. Mycol.">
        <title>101 Dothideomycetes genomes: a test case for predicting lifestyles and emergence of pathogens.</title>
        <authorList>
            <person name="Haridas S."/>
            <person name="Albert R."/>
            <person name="Binder M."/>
            <person name="Bloem J."/>
            <person name="Labutti K."/>
            <person name="Salamov A."/>
            <person name="Andreopoulos B."/>
            <person name="Baker S."/>
            <person name="Barry K."/>
            <person name="Bills G."/>
            <person name="Bluhm B."/>
            <person name="Cannon C."/>
            <person name="Castanera R."/>
            <person name="Culley D."/>
            <person name="Daum C."/>
            <person name="Ezra D."/>
            <person name="Gonzalez J."/>
            <person name="Henrissat B."/>
            <person name="Kuo A."/>
            <person name="Liang C."/>
            <person name="Lipzen A."/>
            <person name="Lutzoni F."/>
            <person name="Magnuson J."/>
            <person name="Mondo S."/>
            <person name="Nolan M."/>
            <person name="Ohm R."/>
            <person name="Pangilinan J."/>
            <person name="Park H.-J."/>
            <person name="Ramirez L."/>
            <person name="Alfaro M."/>
            <person name="Sun H."/>
            <person name="Tritt A."/>
            <person name="Yoshinaga Y."/>
            <person name="Zwiers L.-H."/>
            <person name="Turgeon B."/>
            <person name="Goodwin S."/>
            <person name="Spatafora J."/>
            <person name="Crous P."/>
            <person name="Grigoriev I."/>
        </authorList>
    </citation>
    <scope>NUCLEOTIDE SEQUENCE</scope>
    <source>
        <strain evidence="5">HMLAC05119</strain>
    </source>
</reference>
<name>A0A6A5QL34_AMPQU</name>
<feature type="domain" description="PNPLA" evidence="4">
    <location>
        <begin position="238"/>
        <end position="447"/>
    </location>
</feature>